<feature type="transmembrane region" description="Helical" evidence="4">
    <location>
        <begin position="48"/>
        <end position="66"/>
    </location>
</feature>
<name>A0A519BGP4_ACIG2</name>
<dbReference type="GO" id="GO:0004553">
    <property type="term" value="F:hydrolase activity, hydrolyzing O-glycosyl compounds"/>
    <property type="evidence" value="ECO:0007669"/>
    <property type="project" value="InterPro"/>
</dbReference>
<evidence type="ECO:0000313" key="6">
    <source>
        <dbReference type="EMBL" id="RZD16422.1"/>
    </source>
</evidence>
<feature type="domain" description="Transglycosylase SLT" evidence="5">
    <location>
        <begin position="674"/>
        <end position="788"/>
    </location>
</feature>
<evidence type="ECO:0000259" key="5">
    <source>
        <dbReference type="Pfam" id="PF01464"/>
    </source>
</evidence>
<keyword evidence="3" id="KW-0802">TPR repeat</keyword>
<gene>
    <name evidence="6" type="ORF">EVJ46_05200</name>
</gene>
<dbReference type="GO" id="GO:0016020">
    <property type="term" value="C:membrane"/>
    <property type="evidence" value="ECO:0007669"/>
    <property type="project" value="InterPro"/>
</dbReference>
<keyword evidence="2" id="KW-0732">Signal</keyword>
<dbReference type="Gene3D" id="1.25.40.10">
    <property type="entry name" value="Tetratricopeptide repeat domain"/>
    <property type="match status" value="1"/>
</dbReference>
<dbReference type="SUPFAM" id="SSF48435">
    <property type="entry name" value="Bacterial muramidases"/>
    <property type="match status" value="1"/>
</dbReference>
<dbReference type="SUPFAM" id="SSF53955">
    <property type="entry name" value="Lysozyme-like"/>
    <property type="match status" value="1"/>
</dbReference>
<dbReference type="PANTHER" id="PTHR37423">
    <property type="entry name" value="SOLUBLE LYTIC MUREIN TRANSGLYCOSYLASE-RELATED"/>
    <property type="match status" value="1"/>
</dbReference>
<dbReference type="Pfam" id="PF01464">
    <property type="entry name" value="SLT"/>
    <property type="match status" value="1"/>
</dbReference>
<dbReference type="GO" id="GO:0042597">
    <property type="term" value="C:periplasmic space"/>
    <property type="evidence" value="ECO:0007669"/>
    <property type="project" value="InterPro"/>
</dbReference>
<dbReference type="SUPFAM" id="SSF48452">
    <property type="entry name" value="TPR-like"/>
    <property type="match status" value="1"/>
</dbReference>
<accession>A0A519BGP4</accession>
<dbReference type="InterPro" id="IPR019734">
    <property type="entry name" value="TPR_rpt"/>
</dbReference>
<dbReference type="Proteomes" id="UP000316562">
    <property type="component" value="Unassembled WGS sequence"/>
</dbReference>
<sequence>MILNFKTYLHNIICNILRKKDNYNNKCNKSIMSNLHKLHILRDFKNKIAFLIIVSVVHFLLSAVLLKQASSYPVISTFRNSGSPSILEKLSAYKYRLGKIIKKKENYRKENYRKENYRKENKKIDVLKKHHRHLEIFKEGYKFYRNGNYKKAAGFFWLYTDKKGKFLYDYSLYYQGVCFMKTHNYHKADFVLSKLVQDYPHFIFYKNAIFYLAVAMYKTGYYNDAAYNFKRLLKITEDNRIRPYSYGKIAEIYLIKHNYKEAEAALAKIYVNYPYYYKTNHVFNLLAKIKNFKKFGGNGYSVFALTHNQKVKRALNLYYDSYFKESEQTIANIKGNRAEIIRLRDMLKLKSPRFLNQLAIFKSNIKTEIKRFKSKTEAKRVKYKYKYSDNSQKVNPHGENLYRYLHEICYLKADYFYLNANDNNTVKYLNKIFYKYGYLNKKETDIYQDVVWQRILNNLKRNELVEARKKLLQLIKISPKSSNYPKYLFWYGIDLKKLGLTAHANFYFEMANAVAPLSYYGIMSGVELGHVLNFEKAHLKLSRSRLELSKRHLNISKKHLKSMRLKLKLKYSAGNADAAAGYRFYKYFSNMRSYYVLKTFLKLKLFALAQYKLNRIIKSHQTKDNKFFIIKLINLFSRYNDYKDAASLSDLLIKSKFLSRKYLYFLYPRPFYGYAEKYSERYNVPVNLIYSIMRQESLFDPVCSSGAGAIGLMQIISPTGYYIANKVGCTYFNPDYLYQSGLNIKFGSYYLSSLLNEFARKKYLAIASYNAGPGAVSYWENNNLSDENRLLFIENIPYNQTRNYVKMVLRNYYVYNALYKK</sequence>
<dbReference type="InterPro" id="IPR000189">
    <property type="entry name" value="Transglyc_AS"/>
</dbReference>
<dbReference type="EMBL" id="SGBC01000002">
    <property type="protein sequence ID" value="RZD16422.1"/>
    <property type="molecule type" value="Genomic_DNA"/>
</dbReference>
<reference evidence="6 7" key="1">
    <citation type="journal article" date="2019" name="ISME J.">
        <title>Insights into ecological role of a new deltaproteobacterial order Candidatus Acidulodesulfobacterales by metagenomics and metatranscriptomics.</title>
        <authorList>
            <person name="Tan S."/>
            <person name="Liu J."/>
            <person name="Fang Y."/>
            <person name="Hedlund B.P."/>
            <person name="Lian Z.H."/>
            <person name="Huang L.Y."/>
            <person name="Li J.T."/>
            <person name="Huang L.N."/>
            <person name="Li W.J."/>
            <person name="Jiang H.C."/>
            <person name="Dong H.L."/>
            <person name="Shu W.S."/>
        </authorList>
    </citation>
    <scope>NUCLEOTIDE SEQUENCE [LARGE SCALE GENOMIC DNA]</scope>
    <source>
        <strain evidence="6">AP2</strain>
    </source>
</reference>
<keyword evidence="4" id="KW-0812">Transmembrane</keyword>
<dbReference type="InterPro" id="IPR008258">
    <property type="entry name" value="Transglycosylase_SLT_dom_1"/>
</dbReference>
<keyword evidence="4" id="KW-0472">Membrane</keyword>
<dbReference type="AlphaFoldDB" id="A0A519BGP4"/>
<evidence type="ECO:0000256" key="2">
    <source>
        <dbReference type="ARBA" id="ARBA00022729"/>
    </source>
</evidence>
<evidence type="ECO:0000313" key="7">
    <source>
        <dbReference type="Proteomes" id="UP000316562"/>
    </source>
</evidence>
<evidence type="ECO:0000256" key="3">
    <source>
        <dbReference type="PROSITE-ProRule" id="PRU00339"/>
    </source>
</evidence>
<dbReference type="CDD" id="cd13401">
    <property type="entry name" value="Slt70-like"/>
    <property type="match status" value="1"/>
</dbReference>
<proteinExistence type="inferred from homology"/>
<organism evidence="6 7">
    <name type="scientific">Acididesulfobacter guangdongensis</name>
    <dbReference type="NCBI Taxonomy" id="2597225"/>
    <lineage>
        <taxon>Bacteria</taxon>
        <taxon>Deltaproteobacteria</taxon>
        <taxon>Candidatus Acidulodesulfobacterales</taxon>
        <taxon>Candidatus Acididesulfobacter</taxon>
    </lineage>
</organism>
<evidence type="ECO:0000256" key="4">
    <source>
        <dbReference type="SAM" id="Phobius"/>
    </source>
</evidence>
<dbReference type="Gene3D" id="1.10.530.10">
    <property type="match status" value="1"/>
</dbReference>
<dbReference type="GO" id="GO:0000270">
    <property type="term" value="P:peptidoglycan metabolic process"/>
    <property type="evidence" value="ECO:0007669"/>
    <property type="project" value="InterPro"/>
</dbReference>
<evidence type="ECO:0000256" key="1">
    <source>
        <dbReference type="ARBA" id="ARBA00007734"/>
    </source>
</evidence>
<feature type="repeat" description="TPR" evidence="3">
    <location>
        <begin position="206"/>
        <end position="239"/>
    </location>
</feature>
<dbReference type="PROSITE" id="PS00922">
    <property type="entry name" value="TRANSGLYCOSYLASE"/>
    <property type="match status" value="1"/>
</dbReference>
<comment type="caution">
    <text evidence="6">The sequence shown here is derived from an EMBL/GenBank/DDBJ whole genome shotgun (WGS) entry which is preliminary data.</text>
</comment>
<comment type="similarity">
    <text evidence="1">Belongs to the transglycosylase Slt family.</text>
</comment>
<keyword evidence="4" id="KW-1133">Transmembrane helix</keyword>
<dbReference type="InterPro" id="IPR008939">
    <property type="entry name" value="Lytic_TGlycosylase_superhlx_U"/>
</dbReference>
<dbReference type="PROSITE" id="PS50005">
    <property type="entry name" value="TPR"/>
    <property type="match status" value="1"/>
</dbReference>
<dbReference type="InterPro" id="IPR011990">
    <property type="entry name" value="TPR-like_helical_dom_sf"/>
</dbReference>
<dbReference type="PANTHER" id="PTHR37423:SF2">
    <property type="entry name" value="MEMBRANE-BOUND LYTIC MUREIN TRANSGLYCOSYLASE C"/>
    <property type="match status" value="1"/>
</dbReference>
<dbReference type="InterPro" id="IPR023346">
    <property type="entry name" value="Lysozyme-like_dom_sf"/>
</dbReference>
<dbReference type="GO" id="GO:0008933">
    <property type="term" value="F:peptidoglycan lytic transglycosylase activity"/>
    <property type="evidence" value="ECO:0007669"/>
    <property type="project" value="InterPro"/>
</dbReference>
<protein>
    <recommendedName>
        <fullName evidence="5">Transglycosylase SLT domain-containing protein</fullName>
    </recommendedName>
</protein>